<keyword evidence="6 10" id="KW-0067">ATP-binding</keyword>
<evidence type="ECO:0000256" key="6">
    <source>
        <dbReference type="ARBA" id="ARBA00022840"/>
    </source>
</evidence>
<evidence type="ECO:0000256" key="1">
    <source>
        <dbReference type="ARBA" id="ARBA00005594"/>
    </source>
</evidence>
<evidence type="ECO:0000256" key="10">
    <source>
        <dbReference type="RuleBase" id="RU363036"/>
    </source>
</evidence>
<keyword evidence="5 10" id="KW-0547">Nucleotide-binding</keyword>
<reference evidence="12" key="1">
    <citation type="journal article" date="2013" name="Nature">
        <title>Draft genome of the wheat A-genome progenitor Triticum urartu.</title>
        <authorList>
            <person name="Ling H.Q."/>
            <person name="Zhao S."/>
            <person name="Liu D."/>
            <person name="Wang J."/>
            <person name="Sun H."/>
            <person name="Zhang C."/>
            <person name="Fan H."/>
            <person name="Li D."/>
            <person name="Dong L."/>
            <person name="Tao Y."/>
            <person name="Gao C."/>
            <person name="Wu H."/>
            <person name="Li Y."/>
            <person name="Cui Y."/>
            <person name="Guo X."/>
            <person name="Zheng S."/>
            <person name="Wang B."/>
            <person name="Yu K."/>
            <person name="Liang Q."/>
            <person name="Yang W."/>
            <person name="Lou X."/>
            <person name="Chen J."/>
            <person name="Feng M."/>
            <person name="Jian J."/>
            <person name="Zhang X."/>
            <person name="Luo G."/>
            <person name="Jiang Y."/>
            <person name="Liu J."/>
            <person name="Wang Z."/>
            <person name="Sha Y."/>
            <person name="Zhang B."/>
            <person name="Wu H."/>
            <person name="Tang D."/>
            <person name="Shen Q."/>
            <person name="Xue P."/>
            <person name="Zou S."/>
            <person name="Wang X."/>
            <person name="Liu X."/>
            <person name="Wang F."/>
            <person name="Yang Y."/>
            <person name="An X."/>
            <person name="Dong Z."/>
            <person name="Zhang K."/>
            <person name="Zhang X."/>
            <person name="Luo M.C."/>
            <person name="Dvorak J."/>
            <person name="Tong Y."/>
            <person name="Wang J."/>
            <person name="Yang H."/>
            <person name="Li Z."/>
            <person name="Wang D."/>
            <person name="Zhang A."/>
            <person name="Wang J."/>
        </authorList>
    </citation>
    <scope>NUCLEOTIDE SEQUENCE</scope>
</reference>
<feature type="compositionally biased region" description="Acidic residues" evidence="11">
    <location>
        <begin position="1"/>
        <end position="10"/>
    </location>
</feature>
<keyword evidence="7 10" id="KW-0648">Protein biosynthesis</keyword>
<evidence type="ECO:0000256" key="5">
    <source>
        <dbReference type="ARBA" id="ARBA00022741"/>
    </source>
</evidence>
<keyword evidence="8 10" id="KW-0030">Aminoacyl-tRNA synthetase</keyword>
<dbReference type="InterPro" id="IPR002305">
    <property type="entry name" value="aa-tRNA-synth_Ic"/>
</dbReference>
<dbReference type="AlphaFoldDB" id="M7Z7R1"/>
<name>M7Z7R1_TRIUA</name>
<sequence length="218" mass="24169">MADQQQDEVEPASALTWSKGSRAPARAMAASRQRNLAGVEQSSGKEEKGAGACRMWSGAWSPARKQALVVRLIVLRRDCFVRNSTLRMNLKGESTKMSASDPNSAIYVRDNEEEIKKKVNKYAFSGGQDSAELQRELGANLEVDVPIKYLNFFLEDDDDLEQIKKGYGDGSLLTGKVKNLLGDVLSELVKRHERARAQVTEEMVDAFMAARPLPNMFG</sequence>
<evidence type="ECO:0000256" key="8">
    <source>
        <dbReference type="ARBA" id="ARBA00023146"/>
    </source>
</evidence>
<dbReference type="GO" id="GO:0005524">
    <property type="term" value="F:ATP binding"/>
    <property type="evidence" value="ECO:0007669"/>
    <property type="project" value="UniProtKB-KW"/>
</dbReference>
<feature type="compositionally biased region" description="Low complexity" evidence="11">
    <location>
        <begin position="22"/>
        <end position="34"/>
    </location>
</feature>
<protein>
    <recommendedName>
        <fullName evidence="3">Tryptophan--tRNA ligase, cytoplasmic</fullName>
        <ecNumber evidence="2">6.1.1.2</ecNumber>
    </recommendedName>
    <alternativeName>
        <fullName evidence="9">Tryptophanyl-tRNA synthetase</fullName>
    </alternativeName>
</protein>
<evidence type="ECO:0000256" key="11">
    <source>
        <dbReference type="SAM" id="MobiDB-lite"/>
    </source>
</evidence>
<gene>
    <name evidence="12" type="ORF">TRIUR3_17019</name>
</gene>
<accession>M7Z7R1</accession>
<evidence type="ECO:0000256" key="3">
    <source>
        <dbReference type="ARBA" id="ARBA00013782"/>
    </source>
</evidence>
<evidence type="ECO:0000256" key="2">
    <source>
        <dbReference type="ARBA" id="ARBA00013161"/>
    </source>
</evidence>
<evidence type="ECO:0000256" key="7">
    <source>
        <dbReference type="ARBA" id="ARBA00022917"/>
    </source>
</evidence>
<dbReference type="EMBL" id="KD168133">
    <property type="protein sequence ID" value="EMS55591.1"/>
    <property type="molecule type" value="Genomic_DNA"/>
</dbReference>
<dbReference type="SUPFAM" id="SSF52374">
    <property type="entry name" value="Nucleotidylyl transferase"/>
    <property type="match status" value="1"/>
</dbReference>
<evidence type="ECO:0000256" key="9">
    <source>
        <dbReference type="ARBA" id="ARBA00030268"/>
    </source>
</evidence>
<proteinExistence type="inferred from homology"/>
<organism evidence="12">
    <name type="scientific">Triticum urartu</name>
    <name type="common">Red wild einkorn</name>
    <name type="synonym">Crithodium urartu</name>
    <dbReference type="NCBI Taxonomy" id="4572"/>
    <lineage>
        <taxon>Eukaryota</taxon>
        <taxon>Viridiplantae</taxon>
        <taxon>Streptophyta</taxon>
        <taxon>Embryophyta</taxon>
        <taxon>Tracheophyta</taxon>
        <taxon>Spermatophyta</taxon>
        <taxon>Magnoliopsida</taxon>
        <taxon>Liliopsida</taxon>
        <taxon>Poales</taxon>
        <taxon>Poaceae</taxon>
        <taxon>BOP clade</taxon>
        <taxon>Pooideae</taxon>
        <taxon>Triticodae</taxon>
        <taxon>Triticeae</taxon>
        <taxon>Triticinae</taxon>
        <taxon>Triticum</taxon>
    </lineage>
</organism>
<dbReference type="PANTHER" id="PTHR10055:SF10">
    <property type="entry name" value="TRYPTOPHAN--TRNA LIGASE"/>
    <property type="match status" value="1"/>
</dbReference>
<dbReference type="Pfam" id="PF00579">
    <property type="entry name" value="tRNA-synt_1b"/>
    <property type="match status" value="1"/>
</dbReference>
<feature type="region of interest" description="Disordered" evidence="11">
    <location>
        <begin position="1"/>
        <end position="50"/>
    </location>
</feature>
<dbReference type="GO" id="GO:0004830">
    <property type="term" value="F:tryptophan-tRNA ligase activity"/>
    <property type="evidence" value="ECO:0007669"/>
    <property type="project" value="UniProtKB-EC"/>
</dbReference>
<dbReference type="GO" id="GO:0005737">
    <property type="term" value="C:cytoplasm"/>
    <property type="evidence" value="ECO:0007669"/>
    <property type="project" value="TreeGrafter"/>
</dbReference>
<dbReference type="GO" id="GO:0006436">
    <property type="term" value="P:tryptophanyl-tRNA aminoacylation"/>
    <property type="evidence" value="ECO:0007669"/>
    <property type="project" value="TreeGrafter"/>
</dbReference>
<dbReference type="STRING" id="4572.M7Z7R1"/>
<evidence type="ECO:0000256" key="4">
    <source>
        <dbReference type="ARBA" id="ARBA00022598"/>
    </source>
</evidence>
<dbReference type="eggNOG" id="KOG2145">
    <property type="taxonomic scope" value="Eukaryota"/>
</dbReference>
<dbReference type="Gene3D" id="1.10.240.10">
    <property type="entry name" value="Tyrosyl-Transfer RNA Synthetase"/>
    <property type="match status" value="1"/>
</dbReference>
<keyword evidence="4 10" id="KW-0436">Ligase</keyword>
<evidence type="ECO:0000313" key="12">
    <source>
        <dbReference type="EMBL" id="EMS55591.1"/>
    </source>
</evidence>
<dbReference type="PANTHER" id="PTHR10055">
    <property type="entry name" value="TRYPTOPHANYL-TRNA SYNTHETASE"/>
    <property type="match status" value="1"/>
</dbReference>
<comment type="similarity">
    <text evidence="1 10">Belongs to the class-I aminoacyl-tRNA synthetase family.</text>
</comment>
<dbReference type="FunFam" id="1.10.240.10:FF:000003">
    <property type="entry name" value="Tryptophan--tRNA ligase, cytoplasmic"/>
    <property type="match status" value="1"/>
</dbReference>
<dbReference type="EC" id="6.1.1.2" evidence="2"/>